<organism evidence="2 3">
    <name type="scientific">Entomobacter blattae</name>
    <dbReference type="NCBI Taxonomy" id="2762277"/>
    <lineage>
        <taxon>Bacteria</taxon>
        <taxon>Pseudomonadati</taxon>
        <taxon>Pseudomonadota</taxon>
        <taxon>Alphaproteobacteria</taxon>
        <taxon>Acetobacterales</taxon>
        <taxon>Acetobacteraceae</taxon>
        <taxon>Entomobacter</taxon>
    </lineage>
</organism>
<gene>
    <name evidence="2" type="ORF">JGUZn3_11010</name>
</gene>
<accession>A0A7H1NRB8</accession>
<feature type="transmembrane region" description="Helical" evidence="1">
    <location>
        <begin position="21"/>
        <end position="39"/>
    </location>
</feature>
<dbReference type="EMBL" id="CP060244">
    <property type="protein sequence ID" value="QNT78328.1"/>
    <property type="molecule type" value="Genomic_DNA"/>
</dbReference>
<sequence length="139" mass="15706">MLVTGVGQLCSLACESCLFRGIWVVLAFWLSCWVTLNIYASGYGFYPGLALSMGWAGVNMFVFSCRRWGDNRAWTLENSPGCRCSSYSIFGSHPIVRYWNVGCLRNRRVFRSLFRLQAPKTGVRAGKGEESKQRINLCL</sequence>
<keyword evidence="1" id="KW-1133">Transmembrane helix</keyword>
<reference evidence="2 3" key="1">
    <citation type="submission" date="2020-08" db="EMBL/GenBank/DDBJ databases">
        <title>Complete genome sequence of Entomobacter blattae G55GP.</title>
        <authorList>
            <person name="Poehlein A."/>
            <person name="Guzman J."/>
            <person name="Daniel R."/>
            <person name="Vilcinskas A."/>
        </authorList>
    </citation>
    <scope>NUCLEOTIDE SEQUENCE [LARGE SCALE GENOMIC DNA]</scope>
    <source>
        <strain evidence="2 3">G55GP</strain>
    </source>
</reference>
<keyword evidence="3" id="KW-1185">Reference proteome</keyword>
<dbReference type="AlphaFoldDB" id="A0A7H1NRB8"/>
<feature type="transmembrane region" description="Helical" evidence="1">
    <location>
        <begin position="45"/>
        <end position="63"/>
    </location>
</feature>
<keyword evidence="1" id="KW-0472">Membrane</keyword>
<evidence type="ECO:0000256" key="1">
    <source>
        <dbReference type="SAM" id="Phobius"/>
    </source>
</evidence>
<name>A0A7H1NRB8_9PROT</name>
<dbReference type="KEGG" id="ebla:JGUZn3_11010"/>
<proteinExistence type="predicted"/>
<keyword evidence="1" id="KW-0812">Transmembrane</keyword>
<evidence type="ECO:0000313" key="3">
    <source>
        <dbReference type="Proteomes" id="UP000516349"/>
    </source>
</evidence>
<protein>
    <submittedName>
        <fullName evidence="2">Uncharacterized protein</fullName>
    </submittedName>
</protein>
<dbReference type="Proteomes" id="UP000516349">
    <property type="component" value="Chromosome"/>
</dbReference>
<evidence type="ECO:0000313" key="2">
    <source>
        <dbReference type="EMBL" id="QNT78328.1"/>
    </source>
</evidence>